<comment type="function">
    <text evidence="1">Involved in DNA recombination.</text>
</comment>
<evidence type="ECO:0000256" key="7">
    <source>
        <dbReference type="SAM" id="Phobius"/>
    </source>
</evidence>
<comment type="caution">
    <text evidence="8">The sequence shown here is derived from an EMBL/GenBank/DDBJ whole genome shotgun (WGS) entry which is preliminary data.</text>
</comment>
<keyword evidence="7" id="KW-0812">Transmembrane</keyword>
<keyword evidence="4" id="KW-0233">DNA recombination</keyword>
<organism evidence="8 9">
    <name type="scientific">Christiangramia antarctica</name>
    <dbReference type="NCBI Taxonomy" id="2058158"/>
    <lineage>
        <taxon>Bacteria</taxon>
        <taxon>Pseudomonadati</taxon>
        <taxon>Bacteroidota</taxon>
        <taxon>Flavobacteriia</taxon>
        <taxon>Flavobacteriales</taxon>
        <taxon>Flavobacteriaceae</taxon>
        <taxon>Christiangramia</taxon>
    </lineage>
</organism>
<evidence type="ECO:0000313" key="8">
    <source>
        <dbReference type="EMBL" id="MFD2835315.1"/>
    </source>
</evidence>
<feature type="compositionally biased region" description="Acidic residues" evidence="6">
    <location>
        <begin position="461"/>
        <end position="473"/>
    </location>
</feature>
<sequence length="482" mass="55949">MNEFLIYFLIFIIALGFGIFIAKIIFEAKAKNKSEILKEKNTQLLLQIEENKLQFYRELENSKTILSEHKEEAKYQLNKIEIDREDIRKEKEKIHLDLTRTISEFENLKLKNEEQKAEVEKLQEKFTKEFENLANKILDQKSEKFTNLNKQNIENILDPLKEKIKTFEEKISFSNSESIKRHAELGQRLQYLNDQNIKLSEDANNLTKALKGDTKMQGNWGEMVLERVLERSGLQKDSEYFVQQSFNTEEGKRVMPDVIIHLPGDKKMIVDSKVSLNAYERYINEVEESEKVHHLRNHLISVKTRITELSKKNYHTLYQMESPDFVLLFIPIEAAFALASNENPNLYNEAFDRNIIIVTPTTLLAVLKTIDSMWQNEKQKQNAIEIATQAGALYDSFTNLTEELLKVGRQLGTVQSSYDGAMKKLTGKGNLVRRVEKLKKLGAKASKQLDQKLINKTGIEEDVAENTDEENENIENPTLKLR</sequence>
<dbReference type="RefSeq" id="WP_251741194.1">
    <property type="nucleotide sequence ID" value="NZ_JBHUOJ010000039.1"/>
</dbReference>
<evidence type="ECO:0000256" key="5">
    <source>
        <dbReference type="SAM" id="Coils"/>
    </source>
</evidence>
<evidence type="ECO:0000256" key="3">
    <source>
        <dbReference type="ARBA" id="ARBA00023054"/>
    </source>
</evidence>
<proteinExistence type="inferred from homology"/>
<dbReference type="EMBL" id="JBHUOJ010000039">
    <property type="protein sequence ID" value="MFD2835315.1"/>
    <property type="molecule type" value="Genomic_DNA"/>
</dbReference>
<accession>A0ABW5XAX9</accession>
<keyword evidence="7" id="KW-0472">Membrane</keyword>
<gene>
    <name evidence="8" type="primary">rmuC</name>
    <name evidence="8" type="ORF">ACFSYS_18635</name>
</gene>
<evidence type="ECO:0000256" key="4">
    <source>
        <dbReference type="ARBA" id="ARBA00023172"/>
    </source>
</evidence>
<keyword evidence="7" id="KW-1133">Transmembrane helix</keyword>
<evidence type="ECO:0000256" key="6">
    <source>
        <dbReference type="SAM" id="MobiDB-lite"/>
    </source>
</evidence>
<dbReference type="PANTHER" id="PTHR30563:SF0">
    <property type="entry name" value="DNA RECOMBINATION PROTEIN RMUC"/>
    <property type="match status" value="1"/>
</dbReference>
<comment type="similarity">
    <text evidence="2">Belongs to the RmuC family.</text>
</comment>
<keyword evidence="3 5" id="KW-0175">Coiled coil</keyword>
<protein>
    <submittedName>
        <fullName evidence="8">DNA recombination protein RmuC</fullName>
    </submittedName>
</protein>
<dbReference type="Proteomes" id="UP001597438">
    <property type="component" value="Unassembled WGS sequence"/>
</dbReference>
<dbReference type="Pfam" id="PF02646">
    <property type="entry name" value="RmuC"/>
    <property type="match status" value="1"/>
</dbReference>
<dbReference type="PANTHER" id="PTHR30563">
    <property type="entry name" value="DNA RECOMBINATION PROTEIN RMUC"/>
    <property type="match status" value="1"/>
</dbReference>
<keyword evidence="9" id="KW-1185">Reference proteome</keyword>
<feature type="transmembrane region" description="Helical" evidence="7">
    <location>
        <begin position="6"/>
        <end position="26"/>
    </location>
</feature>
<feature type="coiled-coil region" evidence="5">
    <location>
        <begin position="70"/>
        <end position="170"/>
    </location>
</feature>
<evidence type="ECO:0000256" key="1">
    <source>
        <dbReference type="ARBA" id="ARBA00003416"/>
    </source>
</evidence>
<evidence type="ECO:0000313" key="9">
    <source>
        <dbReference type="Proteomes" id="UP001597438"/>
    </source>
</evidence>
<reference evidence="9" key="1">
    <citation type="journal article" date="2019" name="Int. J. Syst. Evol. Microbiol.">
        <title>The Global Catalogue of Microorganisms (GCM) 10K type strain sequencing project: providing services to taxonomists for standard genome sequencing and annotation.</title>
        <authorList>
            <consortium name="The Broad Institute Genomics Platform"/>
            <consortium name="The Broad Institute Genome Sequencing Center for Infectious Disease"/>
            <person name="Wu L."/>
            <person name="Ma J."/>
        </authorList>
    </citation>
    <scope>NUCLEOTIDE SEQUENCE [LARGE SCALE GENOMIC DNA]</scope>
    <source>
        <strain evidence="9">KCTC 52925</strain>
    </source>
</reference>
<evidence type="ECO:0000256" key="2">
    <source>
        <dbReference type="ARBA" id="ARBA00009840"/>
    </source>
</evidence>
<dbReference type="InterPro" id="IPR003798">
    <property type="entry name" value="DNA_recombination_RmuC"/>
</dbReference>
<name>A0ABW5XAX9_9FLAO</name>
<feature type="region of interest" description="Disordered" evidence="6">
    <location>
        <begin position="461"/>
        <end position="482"/>
    </location>
</feature>